<dbReference type="InterPro" id="IPR035093">
    <property type="entry name" value="RelE/ParE_toxin_dom_sf"/>
</dbReference>
<sequence length="93" mass="10703">MTEHDEPYELRVTGPAQRHLGRLTEGTAAAIVEFMLGALVENLHRVGGRLQRELAGLHSARRGVYRVIYEIDDDQHTVTVLRIDHRSRIYRSR</sequence>
<keyword evidence="4" id="KW-1185">Reference proteome</keyword>
<dbReference type="Proteomes" id="UP000011863">
    <property type="component" value="Chromosome"/>
</dbReference>
<evidence type="ECO:0000313" key="3">
    <source>
        <dbReference type="EMBL" id="BAN02671.1"/>
    </source>
</evidence>
<dbReference type="Pfam" id="PF05016">
    <property type="entry name" value="ParE_toxin"/>
    <property type="match status" value="1"/>
</dbReference>
<evidence type="ECO:0000256" key="2">
    <source>
        <dbReference type="ARBA" id="ARBA00022649"/>
    </source>
</evidence>
<keyword evidence="2" id="KW-1277">Toxin-antitoxin system</keyword>
<name>A0A6C7E879_ILUCY</name>
<evidence type="ECO:0000313" key="4">
    <source>
        <dbReference type="Proteomes" id="UP000011863"/>
    </source>
</evidence>
<evidence type="ECO:0000256" key="1">
    <source>
        <dbReference type="ARBA" id="ARBA00006226"/>
    </source>
</evidence>
<protein>
    <recommendedName>
        <fullName evidence="5">Type II toxin-antitoxin system RelE/ParE family toxin</fullName>
    </recommendedName>
</protein>
<dbReference type="RefSeq" id="WP_015441918.1">
    <property type="nucleotide sequence ID" value="NC_020520.1"/>
</dbReference>
<dbReference type="PANTHER" id="PTHR35601:SF1">
    <property type="entry name" value="TOXIN RELE"/>
    <property type="match status" value="1"/>
</dbReference>
<dbReference type="EMBL" id="AP012057">
    <property type="protein sequence ID" value="BAN02671.1"/>
    <property type="molecule type" value="Genomic_DNA"/>
</dbReference>
<dbReference type="OrthoDB" id="5326046at2"/>
<dbReference type="Gene3D" id="3.30.2310.20">
    <property type="entry name" value="RelE-like"/>
    <property type="match status" value="1"/>
</dbReference>
<accession>A0A6C7E879</accession>
<evidence type="ECO:0008006" key="5">
    <source>
        <dbReference type="Google" id="ProtNLM"/>
    </source>
</evidence>
<comment type="similarity">
    <text evidence="1">Belongs to the RelE toxin family.</text>
</comment>
<proteinExistence type="inferred from homology"/>
<organism evidence="3 4">
    <name type="scientific">Ilumatobacter coccineus (strain NBRC 103263 / KCTC 29153 / YM16-304)</name>
    <dbReference type="NCBI Taxonomy" id="1313172"/>
    <lineage>
        <taxon>Bacteria</taxon>
        <taxon>Bacillati</taxon>
        <taxon>Actinomycetota</taxon>
        <taxon>Acidimicrobiia</taxon>
        <taxon>Acidimicrobiales</taxon>
        <taxon>Ilumatobacteraceae</taxon>
        <taxon>Ilumatobacter</taxon>
    </lineage>
</organism>
<reference evidence="3 4" key="1">
    <citation type="journal article" date="2013" name="Int. J. Syst. Evol. Microbiol.">
        <title>Ilumatobacter nonamiense sp. nov. and Ilumatobacter coccineum sp. nov., isolated from seashore sand.</title>
        <authorList>
            <person name="Matsumoto A."/>
            <person name="Kasai H."/>
            <person name="Matsuo Y."/>
            <person name="Shizuri Y."/>
            <person name="Ichikawa N."/>
            <person name="Fujita N."/>
            <person name="Omura S."/>
            <person name="Takahashi Y."/>
        </authorList>
    </citation>
    <scope>NUCLEOTIDE SEQUENCE [LARGE SCALE GENOMIC DNA]</scope>
    <source>
        <strain evidence="4">NBRC 103263 / KCTC 29153 / YM16-304</strain>
    </source>
</reference>
<gene>
    <name evidence="3" type="ORF">YM304_23570</name>
</gene>
<dbReference type="PANTHER" id="PTHR35601">
    <property type="entry name" value="TOXIN RELE"/>
    <property type="match status" value="1"/>
</dbReference>
<dbReference type="KEGG" id="aym:YM304_23570"/>
<dbReference type="SUPFAM" id="SSF143011">
    <property type="entry name" value="RelE-like"/>
    <property type="match status" value="1"/>
</dbReference>
<dbReference type="AlphaFoldDB" id="A0A6C7E879"/>
<dbReference type="InterPro" id="IPR007712">
    <property type="entry name" value="RelE/ParE_toxin"/>
</dbReference>